<dbReference type="EMBL" id="CAJZBQ010000013">
    <property type="protein sequence ID" value="CAG9315309.1"/>
    <property type="molecule type" value="Genomic_DNA"/>
</dbReference>
<keyword evidence="5 11" id="KW-0067">ATP-binding</keyword>
<evidence type="ECO:0000256" key="11">
    <source>
        <dbReference type="PROSITE-ProRule" id="PRU00560"/>
    </source>
</evidence>
<dbReference type="Gene3D" id="1.10.486.10">
    <property type="entry name" value="PCRA, domain 4"/>
    <property type="match status" value="1"/>
</dbReference>
<dbReference type="InterPro" id="IPR014016">
    <property type="entry name" value="UvrD-like_ATP-bd"/>
</dbReference>
<comment type="similarity">
    <text evidence="1">Belongs to the helicase family. UvrD subfamily.</text>
</comment>
<keyword evidence="3 11" id="KW-0378">Hydrolase</keyword>
<name>A0AAU9J3R6_9CILI</name>
<evidence type="ECO:0000313" key="14">
    <source>
        <dbReference type="EMBL" id="CAG9315309.1"/>
    </source>
</evidence>
<evidence type="ECO:0000256" key="6">
    <source>
        <dbReference type="ARBA" id="ARBA00023125"/>
    </source>
</evidence>
<dbReference type="GO" id="GO:0016787">
    <property type="term" value="F:hydrolase activity"/>
    <property type="evidence" value="ECO:0007669"/>
    <property type="project" value="UniProtKB-UniRule"/>
</dbReference>
<keyword evidence="4 11" id="KW-0347">Helicase</keyword>
<evidence type="ECO:0000256" key="9">
    <source>
        <dbReference type="ARBA" id="ARBA00034808"/>
    </source>
</evidence>
<gene>
    <name evidence="14" type="ORF">BSTOLATCC_MIC13083</name>
</gene>
<evidence type="ECO:0000256" key="7">
    <source>
        <dbReference type="ARBA" id="ARBA00023235"/>
    </source>
</evidence>
<proteinExistence type="inferred from homology"/>
<dbReference type="EC" id="5.6.2.4" evidence="9"/>
<evidence type="ECO:0000256" key="8">
    <source>
        <dbReference type="ARBA" id="ARBA00034617"/>
    </source>
</evidence>
<feature type="domain" description="UvrD-like helicase C-terminal" evidence="13">
    <location>
        <begin position="320"/>
        <end position="575"/>
    </location>
</feature>
<dbReference type="Gene3D" id="1.10.10.160">
    <property type="match status" value="1"/>
</dbReference>
<evidence type="ECO:0000256" key="4">
    <source>
        <dbReference type="ARBA" id="ARBA00022806"/>
    </source>
</evidence>
<organism evidence="14 15">
    <name type="scientific">Blepharisma stoltei</name>
    <dbReference type="NCBI Taxonomy" id="1481888"/>
    <lineage>
        <taxon>Eukaryota</taxon>
        <taxon>Sar</taxon>
        <taxon>Alveolata</taxon>
        <taxon>Ciliophora</taxon>
        <taxon>Postciliodesmatophora</taxon>
        <taxon>Heterotrichea</taxon>
        <taxon>Heterotrichida</taxon>
        <taxon>Blepharismidae</taxon>
        <taxon>Blepharisma</taxon>
    </lineage>
</organism>
<sequence>MIQHGDFRNLNRNQFQASTEFLDKSLMILAAPGSGKTLTLTLRVAYLLNLNVSPTNILVLTFTKKAAMEMKRRLSLNLPRHVRADDLTVGTFHHFALYILRANAGRAKIPYDFQIVSGNKQKKVLESALNDFLKRYTEDDLYQEDVKPLSEEQMAVMQEEINDQPTEIRRSSLNLRPGSFSYINGVLCRAKVDRNVLKKLNRPFQHLFFIYNSKLREMKSIDLGDILYLTTNMLRSNQQVLENYQRKYKYILVDEFQDTNSMQLELIELIGKFANVTVCGDDDQAIYGWRGATSQVFEEFKNLYPESEKIILNENYRSTQHIVNISQGLISNNKRREVKHVFTNNTLGNKCQIFIAQSIREEAKEVVNILLRIKDAYELEYKNIAVLYRLHRIFNDLQPEFEKAGIPVRQRIPKEKNIMINAEIRGLVSYLKFILDTNCDDILLDIINWPKRGIGSNSIDKLKEMSCVKEIPMFEACKIISLTGKGKLKTGFNEFCITIAHFQELLERYPPSALIELMCERLGINKQVIEPLQKLARSHTERGAQGLSVFLESIGGTNELIANVVTLTSIHQAKGQEWDLVFLIRLNESILPANTHSEQLEEERRLAYVACTRSKRFLVLSCAQQSNNGEQLIPSRFLDELTVESSAPVKSKKSALPSPKGTRVKIN</sequence>
<dbReference type="GO" id="GO:0005634">
    <property type="term" value="C:nucleus"/>
    <property type="evidence" value="ECO:0007669"/>
    <property type="project" value="TreeGrafter"/>
</dbReference>
<evidence type="ECO:0000256" key="1">
    <source>
        <dbReference type="ARBA" id="ARBA00009922"/>
    </source>
</evidence>
<dbReference type="GO" id="GO:0043138">
    <property type="term" value="F:3'-5' DNA helicase activity"/>
    <property type="evidence" value="ECO:0007669"/>
    <property type="project" value="UniProtKB-EC"/>
</dbReference>
<keyword evidence="15" id="KW-1185">Reference proteome</keyword>
<feature type="domain" description="UvrD-like helicase ATP-binding" evidence="12">
    <location>
        <begin position="9"/>
        <end position="319"/>
    </location>
</feature>
<evidence type="ECO:0000256" key="5">
    <source>
        <dbReference type="ARBA" id="ARBA00022840"/>
    </source>
</evidence>
<evidence type="ECO:0000259" key="12">
    <source>
        <dbReference type="PROSITE" id="PS51198"/>
    </source>
</evidence>
<feature type="binding site" evidence="11">
    <location>
        <begin position="30"/>
        <end position="37"/>
    </location>
    <ligand>
        <name>ATP</name>
        <dbReference type="ChEBI" id="CHEBI:30616"/>
    </ligand>
</feature>
<dbReference type="GO" id="GO:0000725">
    <property type="term" value="P:recombinational repair"/>
    <property type="evidence" value="ECO:0007669"/>
    <property type="project" value="TreeGrafter"/>
</dbReference>
<keyword evidence="6" id="KW-0238">DNA-binding</keyword>
<dbReference type="GO" id="GO:0005524">
    <property type="term" value="F:ATP binding"/>
    <property type="evidence" value="ECO:0007669"/>
    <property type="project" value="UniProtKB-UniRule"/>
</dbReference>
<accession>A0AAU9J3R6</accession>
<evidence type="ECO:0000259" key="13">
    <source>
        <dbReference type="PROSITE" id="PS51217"/>
    </source>
</evidence>
<dbReference type="PROSITE" id="PS51217">
    <property type="entry name" value="UVRD_HELICASE_CTER"/>
    <property type="match status" value="1"/>
</dbReference>
<dbReference type="GO" id="GO:0003677">
    <property type="term" value="F:DNA binding"/>
    <property type="evidence" value="ECO:0007669"/>
    <property type="project" value="UniProtKB-KW"/>
</dbReference>
<dbReference type="InterPro" id="IPR014017">
    <property type="entry name" value="DNA_helicase_UvrD-like_C"/>
</dbReference>
<comment type="catalytic activity">
    <reaction evidence="8">
        <text>Couples ATP hydrolysis with the unwinding of duplex DNA by translocating in the 3'-5' direction.</text>
        <dbReference type="EC" id="5.6.2.4"/>
    </reaction>
</comment>
<dbReference type="Gene3D" id="3.40.50.300">
    <property type="entry name" value="P-loop containing nucleotide triphosphate hydrolases"/>
    <property type="match status" value="2"/>
</dbReference>
<dbReference type="PANTHER" id="PTHR11070">
    <property type="entry name" value="UVRD / RECB / PCRA DNA HELICASE FAMILY MEMBER"/>
    <property type="match status" value="1"/>
</dbReference>
<dbReference type="PANTHER" id="PTHR11070:SF2">
    <property type="entry name" value="ATP-DEPENDENT DNA HELICASE SRS2"/>
    <property type="match status" value="1"/>
</dbReference>
<evidence type="ECO:0000256" key="10">
    <source>
        <dbReference type="ARBA" id="ARBA00048988"/>
    </source>
</evidence>
<dbReference type="SUPFAM" id="SSF52540">
    <property type="entry name" value="P-loop containing nucleoside triphosphate hydrolases"/>
    <property type="match status" value="1"/>
</dbReference>
<comment type="catalytic activity">
    <reaction evidence="10">
        <text>ATP + H2O = ADP + phosphate + H(+)</text>
        <dbReference type="Rhea" id="RHEA:13065"/>
        <dbReference type="ChEBI" id="CHEBI:15377"/>
        <dbReference type="ChEBI" id="CHEBI:15378"/>
        <dbReference type="ChEBI" id="CHEBI:30616"/>
        <dbReference type="ChEBI" id="CHEBI:43474"/>
        <dbReference type="ChEBI" id="CHEBI:456216"/>
        <dbReference type="EC" id="5.6.2.4"/>
    </reaction>
</comment>
<dbReference type="InterPro" id="IPR000212">
    <property type="entry name" value="DNA_helicase_UvrD/REP"/>
</dbReference>
<dbReference type="Pfam" id="PF13361">
    <property type="entry name" value="UvrD_C"/>
    <property type="match status" value="2"/>
</dbReference>
<dbReference type="AlphaFoldDB" id="A0AAU9J3R6"/>
<evidence type="ECO:0000256" key="3">
    <source>
        <dbReference type="ARBA" id="ARBA00022801"/>
    </source>
</evidence>
<dbReference type="Proteomes" id="UP001162131">
    <property type="component" value="Unassembled WGS sequence"/>
</dbReference>
<reference evidence="14" key="1">
    <citation type="submission" date="2021-09" db="EMBL/GenBank/DDBJ databases">
        <authorList>
            <consortium name="AG Swart"/>
            <person name="Singh M."/>
            <person name="Singh A."/>
            <person name="Seah K."/>
            <person name="Emmerich C."/>
        </authorList>
    </citation>
    <scope>NUCLEOTIDE SEQUENCE</scope>
    <source>
        <strain evidence="14">ATCC30299</strain>
    </source>
</reference>
<dbReference type="PROSITE" id="PS51198">
    <property type="entry name" value="UVRD_HELICASE_ATP_BIND"/>
    <property type="match status" value="1"/>
</dbReference>
<keyword evidence="7" id="KW-0413">Isomerase</keyword>
<evidence type="ECO:0000313" key="15">
    <source>
        <dbReference type="Proteomes" id="UP001162131"/>
    </source>
</evidence>
<comment type="caution">
    <text evidence="14">The sequence shown here is derived from an EMBL/GenBank/DDBJ whole genome shotgun (WGS) entry which is preliminary data.</text>
</comment>
<evidence type="ECO:0000256" key="2">
    <source>
        <dbReference type="ARBA" id="ARBA00022741"/>
    </source>
</evidence>
<protein>
    <recommendedName>
        <fullName evidence="9">DNA 3'-5' helicase</fullName>
        <ecNumber evidence="9">5.6.2.4</ecNumber>
    </recommendedName>
</protein>
<dbReference type="Pfam" id="PF00580">
    <property type="entry name" value="UvrD-helicase"/>
    <property type="match status" value="1"/>
</dbReference>
<dbReference type="CDD" id="cd17932">
    <property type="entry name" value="DEXQc_UvrD"/>
    <property type="match status" value="1"/>
</dbReference>
<dbReference type="InterPro" id="IPR027417">
    <property type="entry name" value="P-loop_NTPase"/>
</dbReference>
<dbReference type="InterPro" id="IPR013986">
    <property type="entry name" value="DExx_box_DNA_helicase_dom_sf"/>
</dbReference>
<keyword evidence="2 11" id="KW-0547">Nucleotide-binding</keyword>